<gene>
    <name evidence="5" type="primary">LOC107773228</name>
</gene>
<dbReference type="KEGG" id="nta:107773228"/>
<dbReference type="GO" id="GO:0045116">
    <property type="term" value="P:protein neddylation"/>
    <property type="evidence" value="ECO:0007669"/>
    <property type="project" value="UniProtKB-UniPathway"/>
</dbReference>
<evidence type="ECO:0000256" key="2">
    <source>
        <dbReference type="ARBA" id="ARBA00022786"/>
    </source>
</evidence>
<organism evidence="5">
    <name type="scientific">Nicotiana tabacum</name>
    <name type="common">Common tobacco</name>
    <dbReference type="NCBI Taxonomy" id="4097"/>
    <lineage>
        <taxon>Eukaryota</taxon>
        <taxon>Viridiplantae</taxon>
        <taxon>Streptophyta</taxon>
        <taxon>Embryophyta</taxon>
        <taxon>Tracheophyta</taxon>
        <taxon>Spermatophyta</taxon>
        <taxon>Magnoliopsida</taxon>
        <taxon>eudicotyledons</taxon>
        <taxon>Gunneridae</taxon>
        <taxon>Pentapetalae</taxon>
        <taxon>asterids</taxon>
        <taxon>lamiids</taxon>
        <taxon>Solanales</taxon>
        <taxon>Solanaceae</taxon>
        <taxon>Nicotianoideae</taxon>
        <taxon>Nicotianeae</taxon>
        <taxon>Nicotiana</taxon>
    </lineage>
</organism>
<protein>
    <submittedName>
        <fullName evidence="5">NEDD8-activating enzyme E1 catalytic subunit-like</fullName>
    </submittedName>
</protein>
<sequence>MQVHSGKTFDPDDPEHMQWVYSEAVKRAELFGIPGVTYSLTQGVVKNIIPAIASTNAIISAACALETLKLVSGCSKTLSNYLTYNGVEGLHTKVTEFVRDKECLVCGPGVLIELEASVTLKKVLVLFISQLFKITNHSQDCSVKH</sequence>
<evidence type="ECO:0000256" key="3">
    <source>
        <dbReference type="ARBA" id="ARBA00022840"/>
    </source>
</evidence>
<comment type="pathway">
    <text evidence="4">Protein modification.</text>
</comment>
<dbReference type="InterPro" id="IPR035985">
    <property type="entry name" value="Ubiquitin-activating_enz"/>
</dbReference>
<evidence type="ECO:0000256" key="4">
    <source>
        <dbReference type="ARBA" id="ARBA00043952"/>
    </source>
</evidence>
<proteinExistence type="predicted"/>
<dbReference type="OrthoDB" id="1743528at2759"/>
<dbReference type="GO" id="GO:0005524">
    <property type="term" value="F:ATP binding"/>
    <property type="evidence" value="ECO:0007669"/>
    <property type="project" value="UniProtKB-KW"/>
</dbReference>
<dbReference type="SUPFAM" id="SSF69572">
    <property type="entry name" value="Activating enzymes of the ubiquitin-like proteins"/>
    <property type="match status" value="1"/>
</dbReference>
<dbReference type="InterPro" id="IPR023318">
    <property type="entry name" value="Ub_act_enz_dom_a_sf"/>
</dbReference>
<keyword evidence="3" id="KW-0067">ATP-binding</keyword>
<dbReference type="UniPathway" id="UPA00885"/>
<keyword evidence="1" id="KW-0547">Nucleotide-binding</keyword>
<dbReference type="STRING" id="4097.A0A1S3Y860"/>
<name>A0A1S3Y860_TOBAC</name>
<reference evidence="5" key="1">
    <citation type="submission" date="2025-08" db="UniProtKB">
        <authorList>
            <consortium name="RefSeq"/>
        </authorList>
    </citation>
    <scope>IDENTIFICATION</scope>
</reference>
<dbReference type="GO" id="GO:0008641">
    <property type="term" value="F:ubiquitin-like modifier activating enzyme activity"/>
    <property type="evidence" value="ECO:0007669"/>
    <property type="project" value="InterPro"/>
</dbReference>
<evidence type="ECO:0000256" key="1">
    <source>
        <dbReference type="ARBA" id="ARBA00022741"/>
    </source>
</evidence>
<dbReference type="SMR" id="A0A1S3Y860"/>
<dbReference type="Gene3D" id="1.10.10.520">
    <property type="entry name" value="Ubiquitin activating enzymes (Uba3). Chain: B, domain 2"/>
    <property type="match status" value="1"/>
</dbReference>
<accession>A0A1S3Y860</accession>
<dbReference type="AlphaFoldDB" id="A0A1S3Y860"/>
<evidence type="ECO:0000313" key="5">
    <source>
        <dbReference type="RefSeq" id="XP_016448159.1"/>
    </source>
</evidence>
<dbReference type="RefSeq" id="XP_016448159.1">
    <property type="nucleotide sequence ID" value="XM_016592673.1"/>
</dbReference>
<keyword evidence="2" id="KW-0833">Ubl conjugation pathway</keyword>
<dbReference type="PaxDb" id="4097-A0A1S3Y860"/>